<feature type="domain" description="Isochorismatase-like" evidence="2">
    <location>
        <begin position="56"/>
        <end position="206"/>
    </location>
</feature>
<dbReference type="SUPFAM" id="SSF52499">
    <property type="entry name" value="Isochorismatase-like hydrolases"/>
    <property type="match status" value="1"/>
</dbReference>
<proteinExistence type="inferred from homology"/>
<dbReference type="InterPro" id="IPR000868">
    <property type="entry name" value="Isochorismatase-like_dom"/>
</dbReference>
<comment type="caution">
    <text evidence="3">The sequence shown here is derived from an EMBL/GenBank/DDBJ whole genome shotgun (WGS) entry which is preliminary data.</text>
</comment>
<dbReference type="Pfam" id="PF00857">
    <property type="entry name" value="Isochorismatase"/>
    <property type="match status" value="1"/>
</dbReference>
<keyword evidence="4" id="KW-1185">Reference proteome</keyword>
<evidence type="ECO:0000259" key="2">
    <source>
        <dbReference type="Pfam" id="PF00857"/>
    </source>
</evidence>
<name>A0ABR0F7L2_9PEZI</name>
<evidence type="ECO:0000313" key="4">
    <source>
        <dbReference type="Proteomes" id="UP001322138"/>
    </source>
</evidence>
<dbReference type="EMBL" id="JAFFGZ010000009">
    <property type="protein sequence ID" value="KAK4639055.1"/>
    <property type="molecule type" value="Genomic_DNA"/>
</dbReference>
<sequence length="247" mass="26639">MSLRVCFKPTITSTLGRQFTPLASIISTQARSYSILNRATMSSPAPAPQRRFQNPAVFVCDIQEKFRPAIHEFDKVISTTSKLLRASTVLSLPVFVTTQNRSRLGDTVAELKPHLARTTVKADIDKTRFSMFIPPILSDPVFSSPAQVAIVGIESHICVTQTALDLLAAGHKVYVLADGVSSTNKEEVPIALARLRQAGAVVTSSESWIYELMGDAAVPEFKGIVNLVKDTGNETKGALGGLVGSKI</sequence>
<dbReference type="InterPro" id="IPR036380">
    <property type="entry name" value="Isochorismatase-like_sf"/>
</dbReference>
<accession>A0ABR0F7L2</accession>
<reference evidence="3 4" key="1">
    <citation type="journal article" date="2023" name="bioRxiv">
        <title>High-quality genome assemblies of four members of thePodospora anserinaspecies complex.</title>
        <authorList>
            <person name="Ament-Velasquez S.L."/>
            <person name="Vogan A.A."/>
            <person name="Wallerman O."/>
            <person name="Hartmann F."/>
            <person name="Gautier V."/>
            <person name="Silar P."/>
            <person name="Giraud T."/>
            <person name="Johannesson H."/>
        </authorList>
    </citation>
    <scope>NUCLEOTIDE SEQUENCE [LARGE SCALE GENOMIC DNA]</scope>
    <source>
        <strain evidence="3 4">CBS 112042</strain>
    </source>
</reference>
<evidence type="ECO:0000313" key="3">
    <source>
        <dbReference type="EMBL" id="KAK4639055.1"/>
    </source>
</evidence>
<gene>
    <name evidence="3" type="ORF">QC761_702020</name>
</gene>
<dbReference type="InterPro" id="IPR050993">
    <property type="entry name" value="Isochorismatase_domain"/>
</dbReference>
<evidence type="ECO:0000256" key="1">
    <source>
        <dbReference type="ARBA" id="ARBA00006336"/>
    </source>
</evidence>
<dbReference type="RefSeq" id="XP_062728031.1">
    <property type="nucleotide sequence ID" value="XM_062881791.1"/>
</dbReference>
<dbReference type="PANTHER" id="PTHR14119:SF3">
    <property type="entry name" value="ISOCHORISMATASE DOMAIN-CONTAINING PROTEIN 2"/>
    <property type="match status" value="1"/>
</dbReference>
<dbReference type="GeneID" id="87901273"/>
<dbReference type="Gene3D" id="3.40.50.850">
    <property type="entry name" value="Isochorismatase-like"/>
    <property type="match status" value="1"/>
</dbReference>
<protein>
    <recommendedName>
        <fullName evidence="2">Isochorismatase-like domain-containing protein</fullName>
    </recommendedName>
</protein>
<dbReference type="PANTHER" id="PTHR14119">
    <property type="entry name" value="HYDROLASE"/>
    <property type="match status" value="1"/>
</dbReference>
<comment type="similarity">
    <text evidence="1">Belongs to the isochorismatase family.</text>
</comment>
<dbReference type="Proteomes" id="UP001322138">
    <property type="component" value="Unassembled WGS sequence"/>
</dbReference>
<organism evidence="3 4">
    <name type="scientific">Podospora bellae-mahoneyi</name>
    <dbReference type="NCBI Taxonomy" id="2093777"/>
    <lineage>
        <taxon>Eukaryota</taxon>
        <taxon>Fungi</taxon>
        <taxon>Dikarya</taxon>
        <taxon>Ascomycota</taxon>
        <taxon>Pezizomycotina</taxon>
        <taxon>Sordariomycetes</taxon>
        <taxon>Sordariomycetidae</taxon>
        <taxon>Sordariales</taxon>
        <taxon>Podosporaceae</taxon>
        <taxon>Podospora</taxon>
    </lineage>
</organism>